<comment type="caution">
    <text evidence="2">The sequence shown here is derived from an EMBL/GenBank/DDBJ whole genome shotgun (WGS) entry which is preliminary data.</text>
</comment>
<keyword evidence="3" id="KW-1185">Reference proteome</keyword>
<evidence type="ECO:0000313" key="3">
    <source>
        <dbReference type="Proteomes" id="UP000792457"/>
    </source>
</evidence>
<feature type="region of interest" description="Disordered" evidence="1">
    <location>
        <begin position="1"/>
        <end position="103"/>
    </location>
</feature>
<evidence type="ECO:0000313" key="2">
    <source>
        <dbReference type="EMBL" id="KAG8222210.1"/>
    </source>
</evidence>
<dbReference type="Proteomes" id="UP000792457">
    <property type="component" value="Unassembled WGS sequence"/>
</dbReference>
<dbReference type="EMBL" id="KZ308126">
    <property type="protein sequence ID" value="KAG8222210.1"/>
    <property type="molecule type" value="Genomic_DNA"/>
</dbReference>
<reference evidence="2" key="2">
    <citation type="submission" date="2017-10" db="EMBL/GenBank/DDBJ databases">
        <title>Ladona fulva Genome sequencing and assembly.</title>
        <authorList>
            <person name="Murali S."/>
            <person name="Richards S."/>
            <person name="Bandaranaike D."/>
            <person name="Bellair M."/>
            <person name="Blankenburg K."/>
            <person name="Chao H."/>
            <person name="Dinh H."/>
            <person name="Doddapaneni H."/>
            <person name="Dugan-Rocha S."/>
            <person name="Elkadiri S."/>
            <person name="Gnanaolivu R."/>
            <person name="Hernandez B."/>
            <person name="Skinner E."/>
            <person name="Javaid M."/>
            <person name="Lee S."/>
            <person name="Li M."/>
            <person name="Ming W."/>
            <person name="Munidasa M."/>
            <person name="Muniz J."/>
            <person name="Nguyen L."/>
            <person name="Hughes D."/>
            <person name="Osuji N."/>
            <person name="Pu L.-L."/>
            <person name="Puazo M."/>
            <person name="Qu C."/>
            <person name="Quiroz J."/>
            <person name="Raj R."/>
            <person name="Weissenberger G."/>
            <person name="Xin Y."/>
            <person name="Zou X."/>
            <person name="Han Y."/>
            <person name="Worley K."/>
            <person name="Muzny D."/>
            <person name="Gibbs R."/>
        </authorList>
    </citation>
    <scope>NUCLEOTIDE SEQUENCE</scope>
    <source>
        <strain evidence="2">Sampled in the wild</strain>
    </source>
</reference>
<reference evidence="2" key="1">
    <citation type="submission" date="2013-04" db="EMBL/GenBank/DDBJ databases">
        <authorList>
            <person name="Qu J."/>
            <person name="Murali S.C."/>
            <person name="Bandaranaike D."/>
            <person name="Bellair M."/>
            <person name="Blankenburg K."/>
            <person name="Chao H."/>
            <person name="Dinh H."/>
            <person name="Doddapaneni H."/>
            <person name="Downs B."/>
            <person name="Dugan-Rocha S."/>
            <person name="Elkadiri S."/>
            <person name="Gnanaolivu R.D."/>
            <person name="Hernandez B."/>
            <person name="Javaid M."/>
            <person name="Jayaseelan J.C."/>
            <person name="Lee S."/>
            <person name="Li M."/>
            <person name="Ming W."/>
            <person name="Munidasa M."/>
            <person name="Muniz J."/>
            <person name="Nguyen L."/>
            <person name="Ongeri F."/>
            <person name="Osuji N."/>
            <person name="Pu L.-L."/>
            <person name="Puazo M."/>
            <person name="Qu C."/>
            <person name="Quiroz J."/>
            <person name="Raj R."/>
            <person name="Weissenberger G."/>
            <person name="Xin Y."/>
            <person name="Zou X."/>
            <person name="Han Y."/>
            <person name="Richards S."/>
            <person name="Worley K."/>
            <person name="Muzny D."/>
            <person name="Gibbs R."/>
        </authorList>
    </citation>
    <scope>NUCLEOTIDE SEQUENCE</scope>
    <source>
        <strain evidence="2">Sampled in the wild</strain>
    </source>
</reference>
<protein>
    <submittedName>
        <fullName evidence="2">Uncharacterized protein</fullName>
    </submittedName>
</protein>
<accession>A0A8K0JUM6</accession>
<organism evidence="2 3">
    <name type="scientific">Ladona fulva</name>
    <name type="common">Scarce chaser dragonfly</name>
    <name type="synonym">Libellula fulva</name>
    <dbReference type="NCBI Taxonomy" id="123851"/>
    <lineage>
        <taxon>Eukaryota</taxon>
        <taxon>Metazoa</taxon>
        <taxon>Ecdysozoa</taxon>
        <taxon>Arthropoda</taxon>
        <taxon>Hexapoda</taxon>
        <taxon>Insecta</taxon>
        <taxon>Pterygota</taxon>
        <taxon>Palaeoptera</taxon>
        <taxon>Odonata</taxon>
        <taxon>Epiprocta</taxon>
        <taxon>Anisoptera</taxon>
        <taxon>Libelluloidea</taxon>
        <taxon>Libellulidae</taxon>
        <taxon>Ladona</taxon>
    </lineage>
</organism>
<proteinExistence type="predicted"/>
<name>A0A8K0JUM6_LADFU</name>
<feature type="compositionally biased region" description="Basic and acidic residues" evidence="1">
    <location>
        <begin position="91"/>
        <end position="103"/>
    </location>
</feature>
<dbReference type="AlphaFoldDB" id="A0A8K0JUM6"/>
<sequence>MRHKGIEMPTISSRPFASKKTARREAVLVIGRGTTAQSRKMFQRKKSLPAAGLPPDHSAPDSSGKGEAGKQSRNMHHMGRKGSGASINRSESYKERAQKVSLP</sequence>
<gene>
    <name evidence="2" type="ORF">J437_LFUL001302</name>
</gene>
<evidence type="ECO:0000256" key="1">
    <source>
        <dbReference type="SAM" id="MobiDB-lite"/>
    </source>
</evidence>